<dbReference type="EMBL" id="CM004466">
    <property type="protein sequence ID" value="OCU01963.1"/>
    <property type="molecule type" value="Genomic_DNA"/>
</dbReference>
<protein>
    <submittedName>
        <fullName evidence="1">Uncharacterized protein</fullName>
    </submittedName>
</protein>
<feature type="non-terminal residue" evidence="1">
    <location>
        <position position="22"/>
    </location>
</feature>
<dbReference type="Proteomes" id="UP000694892">
    <property type="component" value="Chromosome 1L"/>
</dbReference>
<accession>A0A974E2E8</accession>
<name>A0A974E2E8_XENLA</name>
<proteinExistence type="predicted"/>
<dbReference type="AlphaFoldDB" id="A0A974E2E8"/>
<gene>
    <name evidence="1" type="ORF">XELAEV_180077399mg</name>
</gene>
<evidence type="ECO:0000313" key="1">
    <source>
        <dbReference type="EMBL" id="OCU01963.1"/>
    </source>
</evidence>
<evidence type="ECO:0000313" key="2">
    <source>
        <dbReference type="Proteomes" id="UP000694892"/>
    </source>
</evidence>
<feature type="non-terminal residue" evidence="1">
    <location>
        <position position="1"/>
    </location>
</feature>
<reference evidence="2" key="1">
    <citation type="journal article" date="2016" name="Nature">
        <title>Genome evolution in the allotetraploid frog Xenopus laevis.</title>
        <authorList>
            <person name="Session A.M."/>
            <person name="Uno Y."/>
            <person name="Kwon T."/>
            <person name="Chapman J.A."/>
            <person name="Toyoda A."/>
            <person name="Takahashi S."/>
            <person name="Fukui A."/>
            <person name="Hikosaka A."/>
            <person name="Suzuki A."/>
            <person name="Kondo M."/>
            <person name="van Heeringen S.J."/>
            <person name="Quigley I."/>
            <person name="Heinz S."/>
            <person name="Ogino H."/>
            <person name="Ochi H."/>
            <person name="Hellsten U."/>
            <person name="Lyons J.B."/>
            <person name="Simakov O."/>
            <person name="Putnam N."/>
            <person name="Stites J."/>
            <person name="Kuroki Y."/>
            <person name="Tanaka T."/>
            <person name="Michiue T."/>
            <person name="Watanabe M."/>
            <person name="Bogdanovic O."/>
            <person name="Lister R."/>
            <person name="Georgiou G."/>
            <person name="Paranjpe S.S."/>
            <person name="van Kruijsbergen I."/>
            <person name="Shu S."/>
            <person name="Carlson J."/>
            <person name="Kinoshita T."/>
            <person name="Ohta Y."/>
            <person name="Mawaribuchi S."/>
            <person name="Jenkins J."/>
            <person name="Grimwood J."/>
            <person name="Schmutz J."/>
            <person name="Mitros T."/>
            <person name="Mozaffari S.V."/>
            <person name="Suzuki Y."/>
            <person name="Haramoto Y."/>
            <person name="Yamamoto T.S."/>
            <person name="Takagi C."/>
            <person name="Heald R."/>
            <person name="Miller K."/>
            <person name="Haudenschild C."/>
            <person name="Kitzman J."/>
            <person name="Nakayama T."/>
            <person name="Izutsu Y."/>
            <person name="Robert J."/>
            <person name="Fortriede J."/>
            <person name="Burns K."/>
            <person name="Lotay V."/>
            <person name="Karimi K."/>
            <person name="Yasuoka Y."/>
            <person name="Dichmann D.S."/>
            <person name="Flajnik M.F."/>
            <person name="Houston D.W."/>
            <person name="Shendure J."/>
            <person name="DuPasquier L."/>
            <person name="Vize P.D."/>
            <person name="Zorn A.M."/>
            <person name="Ito M."/>
            <person name="Marcotte E.M."/>
            <person name="Wallingford J.B."/>
            <person name="Ito Y."/>
            <person name="Asashima M."/>
            <person name="Ueno N."/>
            <person name="Matsuda Y."/>
            <person name="Veenstra G.J."/>
            <person name="Fujiyama A."/>
            <person name="Harland R.M."/>
            <person name="Taira M."/>
            <person name="Rokhsar D.S."/>
        </authorList>
    </citation>
    <scope>NUCLEOTIDE SEQUENCE [LARGE SCALE GENOMIC DNA]</scope>
    <source>
        <strain evidence="2">J</strain>
    </source>
</reference>
<organism evidence="1 2">
    <name type="scientific">Xenopus laevis</name>
    <name type="common">African clawed frog</name>
    <dbReference type="NCBI Taxonomy" id="8355"/>
    <lineage>
        <taxon>Eukaryota</taxon>
        <taxon>Metazoa</taxon>
        <taxon>Chordata</taxon>
        <taxon>Craniata</taxon>
        <taxon>Vertebrata</taxon>
        <taxon>Euteleostomi</taxon>
        <taxon>Amphibia</taxon>
        <taxon>Batrachia</taxon>
        <taxon>Anura</taxon>
        <taxon>Pipoidea</taxon>
        <taxon>Pipidae</taxon>
        <taxon>Xenopodinae</taxon>
        <taxon>Xenopus</taxon>
        <taxon>Xenopus</taxon>
    </lineage>
</organism>
<sequence>CWLSLEKGAIWAFVAPALFVIV</sequence>